<evidence type="ECO:0000313" key="2">
    <source>
        <dbReference type="EMBL" id="EGT35158.1"/>
    </source>
</evidence>
<dbReference type="Proteomes" id="UP000008068">
    <property type="component" value="Unassembled WGS sequence"/>
</dbReference>
<keyword evidence="3" id="KW-1185">Reference proteome</keyword>
<dbReference type="eggNOG" id="KOG4297">
    <property type="taxonomic scope" value="Eukaryota"/>
</dbReference>
<dbReference type="EMBL" id="GL379920">
    <property type="protein sequence ID" value="EGT35158.1"/>
    <property type="molecule type" value="Genomic_DNA"/>
</dbReference>
<dbReference type="OrthoDB" id="5874563at2759"/>
<dbReference type="HOGENOM" id="CLU_078891_0_0_1"/>
<name>G0NPC5_CAEBE</name>
<feature type="domain" description="PAN-3" evidence="1">
    <location>
        <begin position="1"/>
        <end position="89"/>
    </location>
</feature>
<dbReference type="InParanoid" id="G0NPC5"/>
<proteinExistence type="predicted"/>
<dbReference type="STRING" id="135651.G0NPC5"/>
<organism evidence="3">
    <name type="scientific">Caenorhabditis brenneri</name>
    <name type="common">Nematode worm</name>
    <dbReference type="NCBI Taxonomy" id="135651"/>
    <lineage>
        <taxon>Eukaryota</taxon>
        <taxon>Metazoa</taxon>
        <taxon>Ecdysozoa</taxon>
        <taxon>Nematoda</taxon>
        <taxon>Chromadorea</taxon>
        <taxon>Rhabditida</taxon>
        <taxon>Rhabditina</taxon>
        <taxon>Rhabditomorpha</taxon>
        <taxon>Rhabditoidea</taxon>
        <taxon>Rhabditidae</taxon>
        <taxon>Peloderinae</taxon>
        <taxon>Caenorhabditis</taxon>
    </lineage>
</organism>
<dbReference type="InterPro" id="IPR016187">
    <property type="entry name" value="CTDL_fold"/>
</dbReference>
<evidence type="ECO:0000259" key="1">
    <source>
        <dbReference type="SMART" id="SM00605"/>
    </source>
</evidence>
<dbReference type="InterPro" id="IPR006583">
    <property type="entry name" value="PAN-3_domain"/>
</dbReference>
<reference evidence="3" key="1">
    <citation type="submission" date="2011-07" db="EMBL/GenBank/DDBJ databases">
        <authorList>
            <consortium name="Caenorhabditis brenneri Sequencing and Analysis Consortium"/>
            <person name="Wilson R.K."/>
        </authorList>
    </citation>
    <scope>NUCLEOTIDE SEQUENCE [LARGE SCALE GENOMIC DNA]</scope>
    <source>
        <strain evidence="3">PB2801</strain>
    </source>
</reference>
<dbReference type="Pfam" id="PF08277">
    <property type="entry name" value="PAN_3"/>
    <property type="match status" value="1"/>
</dbReference>
<evidence type="ECO:0000313" key="3">
    <source>
        <dbReference type="Proteomes" id="UP000008068"/>
    </source>
</evidence>
<gene>
    <name evidence="2" type="ORF">CAEBREN_15211</name>
</gene>
<accession>G0NPC5</accession>
<dbReference type="SMART" id="SM00605">
    <property type="entry name" value="CW"/>
    <property type="match status" value="1"/>
</dbReference>
<dbReference type="AlphaFoldDB" id="G0NPC5"/>
<dbReference type="PANTHER" id="PTHR47629">
    <property type="entry name" value="C-TYPE LECTIN-RELATED"/>
    <property type="match status" value="1"/>
</dbReference>
<protein>
    <recommendedName>
        <fullName evidence="1">PAN-3 domain-containing protein</fullName>
    </recommendedName>
</protein>
<sequence>MSDCFNNCFDESNCILAEFKESECALYDFLSTETPLKVIETEPGLLSFVAIKTTLPNDTCPVSFNMITLTFIDPNGEHHAWKNDNTEGFEFAVCQDNWKRFDRPNGISVCMKRVSLEPPANKTLAMAACQGIGASIIGAETREEVYWMADQSFDHSNPSNSWLDGERECDEICNKTYSNELTTGNILLPITITQEIRASPNKTHCVTVVGMKSLTAVNCTSYESPGVMCGYKLF</sequence>
<dbReference type="SUPFAM" id="SSF56436">
    <property type="entry name" value="C-type lectin-like"/>
    <property type="match status" value="1"/>
</dbReference>